<feature type="transmembrane region" description="Helical" evidence="1">
    <location>
        <begin position="39"/>
        <end position="59"/>
    </location>
</feature>
<dbReference type="AlphaFoldDB" id="A0A6C0EF68"/>
<dbReference type="EMBL" id="MN738843">
    <property type="protein sequence ID" value="QHT27847.1"/>
    <property type="molecule type" value="Genomic_DNA"/>
</dbReference>
<feature type="transmembrane region" description="Helical" evidence="1">
    <location>
        <begin position="98"/>
        <end position="122"/>
    </location>
</feature>
<evidence type="ECO:0000256" key="1">
    <source>
        <dbReference type="SAM" id="Phobius"/>
    </source>
</evidence>
<keyword evidence="1" id="KW-1133">Transmembrane helix</keyword>
<name>A0A6C0EF68_9ZZZZ</name>
<keyword evidence="1" id="KW-0472">Membrane</keyword>
<proteinExistence type="predicted"/>
<protein>
    <submittedName>
        <fullName evidence="2">Uncharacterized protein</fullName>
    </submittedName>
</protein>
<accession>A0A6C0EF68</accession>
<feature type="transmembrane region" description="Helical" evidence="1">
    <location>
        <begin position="143"/>
        <end position="169"/>
    </location>
</feature>
<reference evidence="2" key="1">
    <citation type="journal article" date="2020" name="Nature">
        <title>Giant virus diversity and host interactions through global metagenomics.</title>
        <authorList>
            <person name="Schulz F."/>
            <person name="Roux S."/>
            <person name="Paez-Espino D."/>
            <person name="Jungbluth S."/>
            <person name="Walsh D.A."/>
            <person name="Denef V.J."/>
            <person name="McMahon K.D."/>
            <person name="Konstantinidis K.T."/>
            <person name="Eloe-Fadrosh E.A."/>
            <person name="Kyrpides N.C."/>
            <person name="Woyke T."/>
        </authorList>
    </citation>
    <scope>NUCLEOTIDE SEQUENCE</scope>
    <source>
        <strain evidence="2">GVMAG-M-3300000115-19</strain>
    </source>
</reference>
<keyword evidence="1" id="KW-0812">Transmembrane</keyword>
<feature type="transmembrane region" description="Helical" evidence="1">
    <location>
        <begin position="6"/>
        <end position="27"/>
    </location>
</feature>
<evidence type="ECO:0000313" key="2">
    <source>
        <dbReference type="EMBL" id="QHT27847.1"/>
    </source>
</evidence>
<organism evidence="2">
    <name type="scientific">viral metagenome</name>
    <dbReference type="NCBI Taxonomy" id="1070528"/>
    <lineage>
        <taxon>unclassified sequences</taxon>
        <taxon>metagenomes</taxon>
        <taxon>organismal metagenomes</taxon>
    </lineage>
</organism>
<sequence>MITQFLIYVGIIVLYLYFIIVGIELNIVEYDTIIQNKFIYNYLGWINAFYFPVVIYFIFKIAELLIDAKCSNNRIDVYTNERYRVIEKKLIDVSSPKFFIYLLMGAELIMNFIYFMFGKSFIENNKTAFMEIRLFELYAYPKMIVSCVVSISYCLIIVLWLLLLLDAFFCSSFFVNNMTKVTNSNNIVGVKKKPKENYLRKRRNRISVGDNL</sequence>